<accession>A0A371YIR4</accession>
<protein>
    <recommendedName>
        <fullName evidence="3">RHS repeat-associated core domain-containing protein</fullName>
    </recommendedName>
</protein>
<sequence length="97" mass="11599">MITNNLRFQGQYYDQETELYYNRYRYYLPYVGRFISKDPIRLLGGNTFAYAPNPVGWIDPYGLTCTFDTKSNRWRNNETGKYKTRPVDPSETVYNKI</sequence>
<dbReference type="EMBL" id="PYIX02000124">
    <property type="protein sequence ID" value="RFC81362.1"/>
    <property type="molecule type" value="Genomic_DNA"/>
</dbReference>
<dbReference type="Proteomes" id="UP000240957">
    <property type="component" value="Unassembled WGS sequence"/>
</dbReference>
<reference evidence="1 2" key="1">
    <citation type="submission" date="2018-08" db="EMBL/GenBank/DDBJ databases">
        <title>The draft genome of Acinetobacter sichuanensis strain WCHAc060041.</title>
        <authorList>
            <person name="Qin J."/>
            <person name="Feng Y."/>
            <person name="Zong Z."/>
        </authorList>
    </citation>
    <scope>NUCLEOTIDE SEQUENCE [LARGE SCALE GENOMIC DNA]</scope>
    <source>
        <strain evidence="1 2">WCHAc060041</strain>
    </source>
</reference>
<dbReference type="PANTHER" id="PTHR32305">
    <property type="match status" value="1"/>
</dbReference>
<evidence type="ECO:0000313" key="1">
    <source>
        <dbReference type="EMBL" id="RFC81362.1"/>
    </source>
</evidence>
<name>A0A371YIR4_9GAMM</name>
<dbReference type="AlphaFoldDB" id="A0A371YIR4"/>
<dbReference type="InterPro" id="IPR022385">
    <property type="entry name" value="Rhs_assc_core"/>
</dbReference>
<evidence type="ECO:0008006" key="3">
    <source>
        <dbReference type="Google" id="ProtNLM"/>
    </source>
</evidence>
<organism evidence="1 2">
    <name type="scientific">Acinetobacter sichuanensis</name>
    <dbReference type="NCBI Taxonomy" id="2136183"/>
    <lineage>
        <taxon>Bacteria</taxon>
        <taxon>Pseudomonadati</taxon>
        <taxon>Pseudomonadota</taxon>
        <taxon>Gammaproteobacteria</taxon>
        <taxon>Moraxellales</taxon>
        <taxon>Moraxellaceae</taxon>
        <taxon>Acinetobacter</taxon>
    </lineage>
</organism>
<dbReference type="PRINTS" id="PR00394">
    <property type="entry name" value="RHSPROTEIN"/>
</dbReference>
<proteinExistence type="predicted"/>
<dbReference type="NCBIfam" id="TIGR03696">
    <property type="entry name" value="Rhs_assc_core"/>
    <property type="match status" value="1"/>
</dbReference>
<dbReference type="Gene3D" id="2.180.10.10">
    <property type="entry name" value="RHS repeat-associated core"/>
    <property type="match status" value="1"/>
</dbReference>
<dbReference type="PANTHER" id="PTHR32305:SF15">
    <property type="entry name" value="PROTEIN RHSA-RELATED"/>
    <property type="match status" value="1"/>
</dbReference>
<evidence type="ECO:0000313" key="2">
    <source>
        <dbReference type="Proteomes" id="UP000240957"/>
    </source>
</evidence>
<gene>
    <name evidence="1" type="ORF">C9E89_022285</name>
</gene>
<comment type="caution">
    <text evidence="1">The sequence shown here is derived from an EMBL/GenBank/DDBJ whole genome shotgun (WGS) entry which is preliminary data.</text>
</comment>
<dbReference type="OrthoDB" id="9816400at2"/>
<dbReference type="InterPro" id="IPR050708">
    <property type="entry name" value="T6SS_VgrG/RHS"/>
</dbReference>